<evidence type="ECO:0000313" key="2">
    <source>
        <dbReference type="EMBL" id="KAF9511017.1"/>
    </source>
</evidence>
<dbReference type="OrthoDB" id="3353982at2759"/>
<dbReference type="Proteomes" id="UP000886523">
    <property type="component" value="Unassembled WGS sequence"/>
</dbReference>
<proteinExistence type="predicted"/>
<dbReference type="SUPFAM" id="SSF52047">
    <property type="entry name" value="RNI-like"/>
    <property type="match status" value="1"/>
</dbReference>
<dbReference type="Gene3D" id="3.80.10.10">
    <property type="entry name" value="Ribonuclease Inhibitor"/>
    <property type="match status" value="1"/>
</dbReference>
<name>A0A9P6ASB5_9AGAM</name>
<accession>A0A9P6ASB5</accession>
<comment type="caution">
    <text evidence="2">The sequence shown here is derived from an EMBL/GenBank/DDBJ whole genome shotgun (WGS) entry which is preliminary data.</text>
</comment>
<dbReference type="AlphaFoldDB" id="A0A9P6ASB5"/>
<gene>
    <name evidence="2" type="ORF">BS47DRAFT_1280055</name>
</gene>
<evidence type="ECO:0000313" key="3">
    <source>
        <dbReference type="Proteomes" id="UP000886523"/>
    </source>
</evidence>
<evidence type="ECO:0000256" key="1">
    <source>
        <dbReference type="SAM" id="MobiDB-lite"/>
    </source>
</evidence>
<feature type="non-terminal residue" evidence="2">
    <location>
        <position position="464"/>
    </location>
</feature>
<dbReference type="InterPro" id="IPR032675">
    <property type="entry name" value="LRR_dom_sf"/>
</dbReference>
<organism evidence="2 3">
    <name type="scientific">Hydnum rufescens UP504</name>
    <dbReference type="NCBI Taxonomy" id="1448309"/>
    <lineage>
        <taxon>Eukaryota</taxon>
        <taxon>Fungi</taxon>
        <taxon>Dikarya</taxon>
        <taxon>Basidiomycota</taxon>
        <taxon>Agaricomycotina</taxon>
        <taxon>Agaricomycetes</taxon>
        <taxon>Cantharellales</taxon>
        <taxon>Hydnaceae</taxon>
        <taxon>Hydnum</taxon>
    </lineage>
</organism>
<reference evidence="2" key="1">
    <citation type="journal article" date="2020" name="Nat. Commun.">
        <title>Large-scale genome sequencing of mycorrhizal fungi provides insights into the early evolution of symbiotic traits.</title>
        <authorList>
            <person name="Miyauchi S."/>
            <person name="Kiss E."/>
            <person name="Kuo A."/>
            <person name="Drula E."/>
            <person name="Kohler A."/>
            <person name="Sanchez-Garcia M."/>
            <person name="Morin E."/>
            <person name="Andreopoulos B."/>
            <person name="Barry K.W."/>
            <person name="Bonito G."/>
            <person name="Buee M."/>
            <person name="Carver A."/>
            <person name="Chen C."/>
            <person name="Cichocki N."/>
            <person name="Clum A."/>
            <person name="Culley D."/>
            <person name="Crous P.W."/>
            <person name="Fauchery L."/>
            <person name="Girlanda M."/>
            <person name="Hayes R.D."/>
            <person name="Keri Z."/>
            <person name="LaButti K."/>
            <person name="Lipzen A."/>
            <person name="Lombard V."/>
            <person name="Magnuson J."/>
            <person name="Maillard F."/>
            <person name="Murat C."/>
            <person name="Nolan M."/>
            <person name="Ohm R.A."/>
            <person name="Pangilinan J."/>
            <person name="Pereira M.F."/>
            <person name="Perotto S."/>
            <person name="Peter M."/>
            <person name="Pfister S."/>
            <person name="Riley R."/>
            <person name="Sitrit Y."/>
            <person name="Stielow J.B."/>
            <person name="Szollosi G."/>
            <person name="Zifcakova L."/>
            <person name="Stursova M."/>
            <person name="Spatafora J.W."/>
            <person name="Tedersoo L."/>
            <person name="Vaario L.M."/>
            <person name="Yamada A."/>
            <person name="Yan M."/>
            <person name="Wang P."/>
            <person name="Xu J."/>
            <person name="Bruns T."/>
            <person name="Baldrian P."/>
            <person name="Vilgalys R."/>
            <person name="Dunand C."/>
            <person name="Henrissat B."/>
            <person name="Grigoriev I.V."/>
            <person name="Hibbett D."/>
            <person name="Nagy L.G."/>
            <person name="Martin F.M."/>
        </authorList>
    </citation>
    <scope>NUCLEOTIDE SEQUENCE</scope>
    <source>
        <strain evidence="2">UP504</strain>
    </source>
</reference>
<dbReference type="EMBL" id="MU129006">
    <property type="protein sequence ID" value="KAF9511017.1"/>
    <property type="molecule type" value="Genomic_DNA"/>
</dbReference>
<protein>
    <recommendedName>
        <fullName evidence="4">F-box domain-containing protein</fullName>
    </recommendedName>
</protein>
<keyword evidence="3" id="KW-1185">Reference proteome</keyword>
<feature type="region of interest" description="Disordered" evidence="1">
    <location>
        <begin position="343"/>
        <end position="371"/>
    </location>
</feature>
<sequence>LSPIASLPPELYIVILTHIPPAELQTTAWALSTALPCSPIPLHHLYQHIHIDTKRQLPRLWRKLNLSTPESEDHHESNWIQSFELRAWDPDADVLVNTVQLIPQLQYLHLNIGTTFAPEHLEDLFKKPQQSLRLLSLRFRPYVEKATYYQFLKGSYSDSMIELLAGWPGIATLKRISIVQDPLPSGAFAPQTSFAQPIVFHSLTVLRVLSLSPLARGVTHLRLRVPARPVISQLISPGSFPALYALDLSTSSLADADQTLPQLVASLPSLRHLILDGCSLNREGWRELGRSCALAGLPKARAREKALSEWITANKAMSSPTPNDGDALPELLPPQNVAVARRPRRGRRGLAQSTVSLRSHSPPRRATPILSSSSTSAAAAALLPSAAKIRILPPVPRLVTLSTTLSPVPNALKRADWTEEFESGWASGMDTIRAVWARLRASGRTGTVRVMCFDEVASAEHLEG</sequence>
<evidence type="ECO:0008006" key="4">
    <source>
        <dbReference type="Google" id="ProtNLM"/>
    </source>
</evidence>
<feature type="non-terminal residue" evidence="2">
    <location>
        <position position="1"/>
    </location>
</feature>